<dbReference type="GO" id="GO:0003714">
    <property type="term" value="F:transcription corepressor activity"/>
    <property type="evidence" value="ECO:0007669"/>
    <property type="project" value="InterPro"/>
</dbReference>
<evidence type="ECO:0000313" key="2">
    <source>
        <dbReference type="EMBL" id="KAK4771882.1"/>
    </source>
</evidence>
<dbReference type="Proteomes" id="UP001346149">
    <property type="component" value="Unassembled WGS sequence"/>
</dbReference>
<dbReference type="GO" id="GO:0006357">
    <property type="term" value="P:regulation of transcription by RNA polymerase II"/>
    <property type="evidence" value="ECO:0007669"/>
    <property type="project" value="TreeGrafter"/>
</dbReference>
<dbReference type="AlphaFoldDB" id="A0AAN7KRD7"/>
<protein>
    <recommendedName>
        <fullName evidence="1">Increased DNA methylation 1 C-terminal domain-containing protein</fullName>
    </recommendedName>
</protein>
<dbReference type="EMBL" id="JAXQNO010000020">
    <property type="protein sequence ID" value="KAK4771882.1"/>
    <property type="molecule type" value="Genomic_DNA"/>
</dbReference>
<gene>
    <name evidence="2" type="ORF">SAY86_013657</name>
</gene>
<dbReference type="Pfam" id="PF23209">
    <property type="entry name" value="IDM1_C"/>
    <property type="match status" value="1"/>
</dbReference>
<accession>A0AAN7KRD7</accession>
<keyword evidence="3" id="KW-1185">Reference proteome</keyword>
<evidence type="ECO:0000313" key="3">
    <source>
        <dbReference type="Proteomes" id="UP001346149"/>
    </source>
</evidence>
<name>A0AAN7KRD7_TRANT</name>
<feature type="domain" description="Increased DNA methylation 1 C-terminal" evidence="1">
    <location>
        <begin position="2"/>
        <end position="49"/>
    </location>
</feature>
<dbReference type="InterPro" id="IPR042163">
    <property type="entry name" value="PHF12"/>
</dbReference>
<dbReference type="PANTHER" id="PTHR46309:SF12">
    <property type="entry name" value="GB|AAC80581.1"/>
    <property type="match status" value="1"/>
</dbReference>
<dbReference type="PANTHER" id="PTHR46309">
    <property type="entry name" value="PHD FINGER PROTEIN 12"/>
    <property type="match status" value="1"/>
</dbReference>
<evidence type="ECO:0000259" key="1">
    <source>
        <dbReference type="Pfam" id="PF23209"/>
    </source>
</evidence>
<dbReference type="GO" id="GO:0005634">
    <property type="term" value="C:nucleus"/>
    <property type="evidence" value="ECO:0007669"/>
    <property type="project" value="TreeGrafter"/>
</dbReference>
<organism evidence="2 3">
    <name type="scientific">Trapa natans</name>
    <name type="common">Water chestnut</name>
    <dbReference type="NCBI Taxonomy" id="22666"/>
    <lineage>
        <taxon>Eukaryota</taxon>
        <taxon>Viridiplantae</taxon>
        <taxon>Streptophyta</taxon>
        <taxon>Embryophyta</taxon>
        <taxon>Tracheophyta</taxon>
        <taxon>Spermatophyta</taxon>
        <taxon>Magnoliopsida</taxon>
        <taxon>eudicotyledons</taxon>
        <taxon>Gunneridae</taxon>
        <taxon>Pentapetalae</taxon>
        <taxon>rosids</taxon>
        <taxon>malvids</taxon>
        <taxon>Myrtales</taxon>
        <taxon>Lythraceae</taxon>
        <taxon>Trapa</taxon>
    </lineage>
</organism>
<dbReference type="InterPro" id="IPR056511">
    <property type="entry name" value="IDM1_C"/>
</dbReference>
<sequence length="119" mass="13271">MIHGEKVAEIALVGTRFKFCRLGMCHALMDTLEKKLKELGVKRMALPALGFKDTIMCQKQLLDAPSKESTMSNENFLLTFADHPIQSPPDTALEGLNIVSEEFQPKAPKGIEYVDQCTM</sequence>
<reference evidence="2 3" key="1">
    <citation type="journal article" date="2023" name="Hortic Res">
        <title>Pangenome of water caltrop reveals structural variations and asymmetric subgenome divergence after allopolyploidization.</title>
        <authorList>
            <person name="Zhang X."/>
            <person name="Chen Y."/>
            <person name="Wang L."/>
            <person name="Yuan Y."/>
            <person name="Fang M."/>
            <person name="Shi L."/>
            <person name="Lu R."/>
            <person name="Comes H.P."/>
            <person name="Ma Y."/>
            <person name="Chen Y."/>
            <person name="Huang G."/>
            <person name="Zhou Y."/>
            <person name="Zheng Z."/>
            <person name="Qiu Y."/>
        </authorList>
    </citation>
    <scope>NUCLEOTIDE SEQUENCE [LARGE SCALE GENOMIC DNA]</scope>
    <source>
        <strain evidence="2">F231</strain>
    </source>
</reference>
<proteinExistence type="predicted"/>
<comment type="caution">
    <text evidence="2">The sequence shown here is derived from an EMBL/GenBank/DDBJ whole genome shotgun (WGS) entry which is preliminary data.</text>
</comment>